<organism evidence="3 4">
    <name type="scientific">Chryseolinea serpens</name>
    <dbReference type="NCBI Taxonomy" id="947013"/>
    <lineage>
        <taxon>Bacteria</taxon>
        <taxon>Pseudomonadati</taxon>
        <taxon>Bacteroidota</taxon>
        <taxon>Cytophagia</taxon>
        <taxon>Cytophagales</taxon>
        <taxon>Fulvivirgaceae</taxon>
        <taxon>Chryseolinea</taxon>
    </lineage>
</organism>
<evidence type="ECO:0000256" key="1">
    <source>
        <dbReference type="ARBA" id="ARBA00009199"/>
    </source>
</evidence>
<feature type="domain" description="Amidase" evidence="2">
    <location>
        <begin position="319"/>
        <end position="395"/>
    </location>
</feature>
<sequence>MEKEKYGYMSIMEASEKIKRGMVSPVALVNECVTRIAQLNPTLNAFITVLSDEALKQAAVAEAEIKKGQWRGPLHGIPVAVKDFYDTAGIRTTAGFVHFKDRVPAKDAVMVEKLKAAGAIVVGKTNMHELGMGTTSVISYFGSVHNPWNVAYVAGGSSGGSAAAVASGMCYATVDTDAVGSCRLPASCCGVTGFKATYGLMSGQGILEGERADETILKLAHVGITTRWVADTAILLNALADNSKRQYKDDYRMAFASGKKYRIGVVRNFEATADVRDLFYAVVEGLKESKHIFTETDVPFASAVFDVRTIDADREKINAKLFKDIDLLLLPTTTDLTPTLEAAQKSGPQAVSPNNTFFANYFGLPAISIPCGMDKNNMPSGLQLVGRAGEEDTVLDAAKDFQEKLPVAYPA</sequence>
<protein>
    <submittedName>
        <fullName evidence="3">Asp-tRNAAsn/Glu-tRNAGln amidotransferase A subunit</fullName>
    </submittedName>
</protein>
<evidence type="ECO:0000313" key="4">
    <source>
        <dbReference type="Proteomes" id="UP000184212"/>
    </source>
</evidence>
<dbReference type="EMBL" id="FQWQ01000003">
    <property type="protein sequence ID" value="SHH51793.1"/>
    <property type="molecule type" value="Genomic_DNA"/>
</dbReference>
<dbReference type="Proteomes" id="UP000184212">
    <property type="component" value="Unassembled WGS sequence"/>
</dbReference>
<keyword evidence="3" id="KW-0808">Transferase</keyword>
<gene>
    <name evidence="3" type="ORF">SAMN04488109_4162</name>
</gene>
<reference evidence="3 4" key="1">
    <citation type="submission" date="2016-11" db="EMBL/GenBank/DDBJ databases">
        <authorList>
            <person name="Jaros S."/>
            <person name="Januszkiewicz K."/>
            <person name="Wedrychowicz H."/>
        </authorList>
    </citation>
    <scope>NUCLEOTIDE SEQUENCE [LARGE SCALE GENOMIC DNA]</scope>
    <source>
        <strain evidence="3 4">DSM 24574</strain>
    </source>
</reference>
<dbReference type="Pfam" id="PF01425">
    <property type="entry name" value="Amidase"/>
    <property type="match status" value="2"/>
</dbReference>
<dbReference type="Gene3D" id="3.90.1300.10">
    <property type="entry name" value="Amidase signature (AS) domain"/>
    <property type="match status" value="2"/>
</dbReference>
<evidence type="ECO:0000313" key="3">
    <source>
        <dbReference type="EMBL" id="SHH51793.1"/>
    </source>
</evidence>
<evidence type="ECO:0000259" key="2">
    <source>
        <dbReference type="Pfam" id="PF01425"/>
    </source>
</evidence>
<dbReference type="PANTHER" id="PTHR11895">
    <property type="entry name" value="TRANSAMIDASE"/>
    <property type="match status" value="1"/>
</dbReference>
<keyword evidence="4" id="KW-1185">Reference proteome</keyword>
<comment type="similarity">
    <text evidence="1">Belongs to the amidase family.</text>
</comment>
<dbReference type="AlphaFoldDB" id="A0A1M5TN48"/>
<dbReference type="InterPro" id="IPR000120">
    <property type="entry name" value="Amidase"/>
</dbReference>
<feature type="domain" description="Amidase" evidence="2">
    <location>
        <begin position="28"/>
        <end position="300"/>
    </location>
</feature>
<dbReference type="RefSeq" id="WP_073137844.1">
    <property type="nucleotide sequence ID" value="NZ_FQWQ01000003.1"/>
</dbReference>
<accession>A0A1M5TN48</accession>
<proteinExistence type="inferred from homology"/>
<dbReference type="PANTHER" id="PTHR11895:SF7">
    <property type="entry name" value="GLUTAMYL-TRNA(GLN) AMIDOTRANSFERASE SUBUNIT A, MITOCHONDRIAL"/>
    <property type="match status" value="1"/>
</dbReference>
<dbReference type="InterPro" id="IPR023631">
    <property type="entry name" value="Amidase_dom"/>
</dbReference>
<dbReference type="OrthoDB" id="9811471at2"/>
<dbReference type="STRING" id="947013.SAMN04488109_4162"/>
<dbReference type="GO" id="GO:0016740">
    <property type="term" value="F:transferase activity"/>
    <property type="evidence" value="ECO:0007669"/>
    <property type="project" value="UniProtKB-KW"/>
</dbReference>
<dbReference type="InterPro" id="IPR036928">
    <property type="entry name" value="AS_sf"/>
</dbReference>
<name>A0A1M5TN48_9BACT</name>
<dbReference type="SUPFAM" id="SSF75304">
    <property type="entry name" value="Amidase signature (AS) enzymes"/>
    <property type="match status" value="1"/>
</dbReference>